<dbReference type="Proteomes" id="UP000789572">
    <property type="component" value="Unassembled WGS sequence"/>
</dbReference>
<accession>A0A9N9D7M4</accession>
<evidence type="ECO:0000313" key="3">
    <source>
        <dbReference type="Proteomes" id="UP000789572"/>
    </source>
</evidence>
<reference evidence="2" key="1">
    <citation type="submission" date="2021-06" db="EMBL/GenBank/DDBJ databases">
        <authorList>
            <person name="Kallberg Y."/>
            <person name="Tangrot J."/>
            <person name="Rosling A."/>
        </authorList>
    </citation>
    <scope>NUCLEOTIDE SEQUENCE</scope>
    <source>
        <strain evidence="2">IA702</strain>
    </source>
</reference>
<feature type="compositionally biased region" description="Polar residues" evidence="1">
    <location>
        <begin position="224"/>
        <end position="236"/>
    </location>
</feature>
<dbReference type="OrthoDB" id="2324124at2759"/>
<comment type="caution">
    <text evidence="2">The sequence shown here is derived from an EMBL/GenBank/DDBJ whole genome shotgun (WGS) entry which is preliminary data.</text>
</comment>
<protein>
    <submittedName>
        <fullName evidence="2">3163_t:CDS:1</fullName>
    </submittedName>
</protein>
<name>A0A9N9D7M4_9GLOM</name>
<organism evidence="2 3">
    <name type="scientific">Paraglomus occultum</name>
    <dbReference type="NCBI Taxonomy" id="144539"/>
    <lineage>
        <taxon>Eukaryota</taxon>
        <taxon>Fungi</taxon>
        <taxon>Fungi incertae sedis</taxon>
        <taxon>Mucoromycota</taxon>
        <taxon>Glomeromycotina</taxon>
        <taxon>Glomeromycetes</taxon>
        <taxon>Paraglomerales</taxon>
        <taxon>Paraglomeraceae</taxon>
        <taxon>Paraglomus</taxon>
    </lineage>
</organism>
<proteinExistence type="predicted"/>
<dbReference type="AlphaFoldDB" id="A0A9N9D7M4"/>
<dbReference type="EMBL" id="CAJVPJ010002772">
    <property type="protein sequence ID" value="CAG8629021.1"/>
    <property type="molecule type" value="Genomic_DNA"/>
</dbReference>
<keyword evidence="3" id="KW-1185">Reference proteome</keyword>
<gene>
    <name evidence="2" type="ORF">POCULU_LOCUS8795</name>
</gene>
<sequence>MYTYYGYFKETNPEEYRFLDFYKYRSKQTDFTYSFQKEADILRKCLSNMLKESSENIKKRISLLLQNFEASYFDFSERLARSMGDFQQSREGVNTLTTTVGIYLLPILWSTCPLWSAIGSMGVFQQSREGKHRLRNQDINYFWNRIELECNKNEQKRLESERTTRTLRCHVNIRSKTQDMMENMAEETVEEAENARKRLYSEFSGHKQNEEGFSTPPNKIRTINAETPQRTRQGYDSDSLPYDEDHSSGSDSEIVPVSLTNVFLETSVELERNPDQTAELDTSLISTKEAEVESRKTRRPYITRDIAEEVLKKYQMCILADKKLIYNGVDVLDFIRSNMNKDKTTKSPLCIGVINIHNPDCTKFLPDDFKSFIANQLQDSKIKAVCFATKQCIDKFVVDCEEEVLQFLEKFHDIGDLESLARCLNENPIDMSIASNDLIFVRTLFDHFFFLYKNDILLHSMSESELNAYVWTPLLRNAFLGKDDLKLSCGELASKSYEKLKEILNITGRSAPKLDGKGFLKSLGTEILAQEDGVLNTHSKRTGDLRKLEYCSKVILTILYFMLPSAAKADITDIETYSLQSNGFHLKISASKYLFEDTIITMDLQHVEVPRTVEGFSKLVVGAKTILSWKARTRKNTVTFYKALKKGHKRLTNGVFFSPIKMSV</sequence>
<feature type="region of interest" description="Disordered" evidence="1">
    <location>
        <begin position="203"/>
        <end position="253"/>
    </location>
</feature>
<evidence type="ECO:0000313" key="2">
    <source>
        <dbReference type="EMBL" id="CAG8629021.1"/>
    </source>
</evidence>
<evidence type="ECO:0000256" key="1">
    <source>
        <dbReference type="SAM" id="MobiDB-lite"/>
    </source>
</evidence>